<dbReference type="AlphaFoldDB" id="A0A2M9CAJ8"/>
<comment type="caution">
    <text evidence="3">The sequence shown here is derived from an EMBL/GenBank/DDBJ whole genome shotgun (WGS) entry which is preliminary data.</text>
</comment>
<dbReference type="EMBL" id="PGFD01000001">
    <property type="protein sequence ID" value="PJJ67840.1"/>
    <property type="molecule type" value="Genomic_DNA"/>
</dbReference>
<evidence type="ECO:0000313" key="3">
    <source>
        <dbReference type="EMBL" id="PJJ67840.1"/>
    </source>
</evidence>
<evidence type="ECO:0000256" key="2">
    <source>
        <dbReference type="SAM" id="SignalP"/>
    </source>
</evidence>
<gene>
    <name evidence="3" type="ORF">CLV73_1859</name>
</gene>
<organism evidence="3 4">
    <name type="scientific">Chryseobacterium geocarposphaerae</name>
    <dbReference type="NCBI Taxonomy" id="1416776"/>
    <lineage>
        <taxon>Bacteria</taxon>
        <taxon>Pseudomonadati</taxon>
        <taxon>Bacteroidota</taxon>
        <taxon>Flavobacteriia</taxon>
        <taxon>Flavobacteriales</taxon>
        <taxon>Weeksellaceae</taxon>
        <taxon>Chryseobacterium group</taxon>
        <taxon>Chryseobacterium</taxon>
    </lineage>
</organism>
<evidence type="ECO:0000256" key="1">
    <source>
        <dbReference type="SAM" id="MobiDB-lite"/>
    </source>
</evidence>
<keyword evidence="2" id="KW-0732">Signal</keyword>
<sequence>MKKIIIIGSIVFSGLTFAQDSDNPYIYDEPKQTSEVEKSPGEPGDPSAPIDEQVPFLIVAAIGMAIVFVKRKKSVDSF</sequence>
<evidence type="ECO:0000313" key="4">
    <source>
        <dbReference type="Proteomes" id="UP000228740"/>
    </source>
</evidence>
<feature type="chain" id="PRO_5014792922" description="Secreted protein with PEP-CTERM sorting signal" evidence="2">
    <location>
        <begin position="19"/>
        <end position="78"/>
    </location>
</feature>
<feature type="region of interest" description="Disordered" evidence="1">
    <location>
        <begin position="20"/>
        <end position="50"/>
    </location>
</feature>
<proteinExistence type="predicted"/>
<dbReference type="Proteomes" id="UP000228740">
    <property type="component" value="Unassembled WGS sequence"/>
</dbReference>
<protein>
    <recommendedName>
        <fullName evidence="5">Secreted protein with PEP-CTERM sorting signal</fullName>
    </recommendedName>
</protein>
<dbReference type="RefSeq" id="WP_100376521.1">
    <property type="nucleotide sequence ID" value="NZ_PGFD01000001.1"/>
</dbReference>
<keyword evidence="4" id="KW-1185">Reference proteome</keyword>
<dbReference type="OrthoDB" id="1273901at2"/>
<name>A0A2M9CAJ8_9FLAO</name>
<feature type="compositionally biased region" description="Basic and acidic residues" evidence="1">
    <location>
        <begin position="28"/>
        <end position="40"/>
    </location>
</feature>
<feature type="signal peptide" evidence="2">
    <location>
        <begin position="1"/>
        <end position="18"/>
    </location>
</feature>
<evidence type="ECO:0008006" key="5">
    <source>
        <dbReference type="Google" id="ProtNLM"/>
    </source>
</evidence>
<accession>A0A2M9CAJ8</accession>
<reference evidence="3 4" key="1">
    <citation type="submission" date="2017-11" db="EMBL/GenBank/DDBJ databases">
        <title>Genomic Encyclopedia of Archaeal and Bacterial Type Strains, Phase II (KMG-II): From Individual Species to Whole Genera.</title>
        <authorList>
            <person name="Goeker M."/>
        </authorList>
    </citation>
    <scope>NUCLEOTIDE SEQUENCE [LARGE SCALE GENOMIC DNA]</scope>
    <source>
        <strain evidence="3 4">DSM 27617</strain>
    </source>
</reference>